<evidence type="ECO:0000256" key="1">
    <source>
        <dbReference type="ARBA" id="ARBA00000085"/>
    </source>
</evidence>
<dbReference type="Proteomes" id="UP000183257">
    <property type="component" value="Unassembled WGS sequence"/>
</dbReference>
<proteinExistence type="predicted"/>
<dbReference type="GO" id="GO:0005886">
    <property type="term" value="C:plasma membrane"/>
    <property type="evidence" value="ECO:0007669"/>
    <property type="project" value="TreeGrafter"/>
</dbReference>
<comment type="catalytic activity">
    <reaction evidence="1">
        <text>ATP + protein L-histidine = ADP + protein N-phospho-L-histidine.</text>
        <dbReference type="EC" id="2.7.13.3"/>
    </reaction>
</comment>
<keyword evidence="7" id="KW-0472">Membrane</keyword>
<gene>
    <name evidence="9" type="ORF">SAMN05660313_01305</name>
</gene>
<keyword evidence="7" id="KW-1133">Transmembrane helix</keyword>
<dbReference type="SMART" id="SM00388">
    <property type="entry name" value="HisKA"/>
    <property type="match status" value="1"/>
</dbReference>
<dbReference type="CDD" id="cd00082">
    <property type="entry name" value="HisKA"/>
    <property type="match status" value="1"/>
</dbReference>
<dbReference type="GO" id="GO:0016036">
    <property type="term" value="P:cellular response to phosphate starvation"/>
    <property type="evidence" value="ECO:0007669"/>
    <property type="project" value="TreeGrafter"/>
</dbReference>
<keyword evidence="10" id="KW-1185">Reference proteome</keyword>
<feature type="domain" description="Histidine kinase" evidence="8">
    <location>
        <begin position="246"/>
        <end position="463"/>
    </location>
</feature>
<reference evidence="10" key="1">
    <citation type="submission" date="2016-11" db="EMBL/GenBank/DDBJ databases">
        <authorList>
            <person name="Varghese N."/>
            <person name="Submissions S."/>
        </authorList>
    </citation>
    <scope>NUCLEOTIDE SEQUENCE [LARGE SCALE GENOMIC DNA]</scope>
    <source>
        <strain evidence="10">DSM 24786</strain>
    </source>
</reference>
<evidence type="ECO:0000313" key="10">
    <source>
        <dbReference type="Proteomes" id="UP000183257"/>
    </source>
</evidence>
<dbReference type="InterPro" id="IPR005467">
    <property type="entry name" value="His_kinase_dom"/>
</dbReference>
<dbReference type="InterPro" id="IPR003661">
    <property type="entry name" value="HisK_dim/P_dom"/>
</dbReference>
<evidence type="ECO:0000256" key="2">
    <source>
        <dbReference type="ARBA" id="ARBA00012438"/>
    </source>
</evidence>
<dbReference type="SUPFAM" id="SSF47384">
    <property type="entry name" value="Homodimeric domain of signal transducing histidine kinase"/>
    <property type="match status" value="1"/>
</dbReference>
<dbReference type="InterPro" id="IPR004358">
    <property type="entry name" value="Sig_transdc_His_kin-like_C"/>
</dbReference>
<dbReference type="InterPro" id="IPR050351">
    <property type="entry name" value="BphY/WalK/GraS-like"/>
</dbReference>
<dbReference type="PANTHER" id="PTHR45453">
    <property type="entry name" value="PHOSPHATE REGULON SENSOR PROTEIN PHOR"/>
    <property type="match status" value="1"/>
</dbReference>
<dbReference type="PRINTS" id="PR00344">
    <property type="entry name" value="BCTRLSENSOR"/>
</dbReference>
<name>A0A1K1NR68_9FLAO</name>
<keyword evidence="3" id="KW-0597">Phosphoprotein</keyword>
<evidence type="ECO:0000256" key="4">
    <source>
        <dbReference type="ARBA" id="ARBA00022679"/>
    </source>
</evidence>
<dbReference type="PROSITE" id="PS50109">
    <property type="entry name" value="HIS_KIN"/>
    <property type="match status" value="1"/>
</dbReference>
<evidence type="ECO:0000256" key="5">
    <source>
        <dbReference type="ARBA" id="ARBA00022777"/>
    </source>
</evidence>
<sequence>MKNKTTILISTAILVLIALSSIQAYLINNTYQLKKKAFINETTDVISIIDDNPKLDSLYNIWGDDLKNNISDYKNNRLSKAQIISRSNEKSNSLNSEFKRIFKEELKKVNLGYDVDFKMNLTSVVLLDKIKNDTIFSASKNQSRLFGEKFDDENAKTINNAKWFSEQEFVEKVEGEIKINTFDLEVKSENKILIKEWKSIVYKRMAFLLFASVLIFLIVIGLLYYSIKNLITQKKITAIKTDFINNITHELKTPLATLSIASKSLKKAEIKNNEAIFNSTLNIVDRQNERLQKLIDQVLTNSLSSEEIVLNREQIIDNEYFKHLIEDFKLSVQQQDVTIINKVCSAEVLLRIDKFHFTTALLNILENAVKYGTESIQITIETKHTNGEYSIVIKDNGIGIPEKNLPLIFDKFYRVTDGNLHNVKGLGLGLYYTKQIINAHNGTITIESQLHKGTTFTIKTPIN</sequence>
<evidence type="ECO:0000313" key="9">
    <source>
        <dbReference type="EMBL" id="SFW37739.1"/>
    </source>
</evidence>
<feature type="transmembrane region" description="Helical" evidence="7">
    <location>
        <begin position="205"/>
        <end position="225"/>
    </location>
</feature>
<keyword evidence="6" id="KW-0902">Two-component regulatory system</keyword>
<dbReference type="AlphaFoldDB" id="A0A1K1NR68"/>
<dbReference type="SMART" id="SM00387">
    <property type="entry name" value="HATPase_c"/>
    <property type="match status" value="1"/>
</dbReference>
<protein>
    <recommendedName>
        <fullName evidence="2">histidine kinase</fullName>
        <ecNumber evidence="2">2.7.13.3</ecNumber>
    </recommendedName>
</protein>
<dbReference type="Gene3D" id="1.10.287.130">
    <property type="match status" value="1"/>
</dbReference>
<dbReference type="InterPro" id="IPR003594">
    <property type="entry name" value="HATPase_dom"/>
</dbReference>
<dbReference type="OrthoDB" id="1933776at2"/>
<dbReference type="Pfam" id="PF02518">
    <property type="entry name" value="HATPase_c"/>
    <property type="match status" value="1"/>
</dbReference>
<dbReference type="Pfam" id="PF00512">
    <property type="entry name" value="HisKA"/>
    <property type="match status" value="1"/>
</dbReference>
<dbReference type="PANTHER" id="PTHR45453:SF1">
    <property type="entry name" value="PHOSPHATE REGULON SENSOR PROTEIN PHOR"/>
    <property type="match status" value="1"/>
</dbReference>
<dbReference type="CDD" id="cd00075">
    <property type="entry name" value="HATPase"/>
    <property type="match status" value="1"/>
</dbReference>
<accession>A0A1K1NR68</accession>
<dbReference type="EMBL" id="FPIY01000002">
    <property type="protein sequence ID" value="SFW37739.1"/>
    <property type="molecule type" value="Genomic_DNA"/>
</dbReference>
<evidence type="ECO:0000259" key="8">
    <source>
        <dbReference type="PROSITE" id="PS50109"/>
    </source>
</evidence>
<dbReference type="SUPFAM" id="SSF55874">
    <property type="entry name" value="ATPase domain of HSP90 chaperone/DNA topoisomerase II/histidine kinase"/>
    <property type="match status" value="1"/>
</dbReference>
<dbReference type="Gene3D" id="3.30.565.10">
    <property type="entry name" value="Histidine kinase-like ATPase, C-terminal domain"/>
    <property type="match status" value="1"/>
</dbReference>
<organism evidence="9 10">
    <name type="scientific">Cellulophaga fucicola</name>
    <dbReference type="NCBI Taxonomy" id="76595"/>
    <lineage>
        <taxon>Bacteria</taxon>
        <taxon>Pseudomonadati</taxon>
        <taxon>Bacteroidota</taxon>
        <taxon>Flavobacteriia</taxon>
        <taxon>Flavobacteriales</taxon>
        <taxon>Flavobacteriaceae</taxon>
        <taxon>Cellulophaga</taxon>
    </lineage>
</organism>
<evidence type="ECO:0000256" key="7">
    <source>
        <dbReference type="SAM" id="Phobius"/>
    </source>
</evidence>
<dbReference type="EC" id="2.7.13.3" evidence="2"/>
<dbReference type="GO" id="GO:0004721">
    <property type="term" value="F:phosphoprotein phosphatase activity"/>
    <property type="evidence" value="ECO:0007669"/>
    <property type="project" value="TreeGrafter"/>
</dbReference>
<dbReference type="RefSeq" id="WP_072302994.1">
    <property type="nucleotide sequence ID" value="NZ_FPIY01000002.1"/>
</dbReference>
<dbReference type="GO" id="GO:0000155">
    <property type="term" value="F:phosphorelay sensor kinase activity"/>
    <property type="evidence" value="ECO:0007669"/>
    <property type="project" value="InterPro"/>
</dbReference>
<keyword evidence="7" id="KW-0812">Transmembrane</keyword>
<dbReference type="FunFam" id="3.30.565.10:FF:000006">
    <property type="entry name" value="Sensor histidine kinase WalK"/>
    <property type="match status" value="1"/>
</dbReference>
<keyword evidence="4" id="KW-0808">Transferase</keyword>
<evidence type="ECO:0000256" key="6">
    <source>
        <dbReference type="ARBA" id="ARBA00023012"/>
    </source>
</evidence>
<keyword evidence="5 9" id="KW-0418">Kinase</keyword>
<dbReference type="InterPro" id="IPR036097">
    <property type="entry name" value="HisK_dim/P_sf"/>
</dbReference>
<dbReference type="InterPro" id="IPR036890">
    <property type="entry name" value="HATPase_C_sf"/>
</dbReference>
<evidence type="ECO:0000256" key="3">
    <source>
        <dbReference type="ARBA" id="ARBA00022553"/>
    </source>
</evidence>
<dbReference type="STRING" id="76595.SAMN05660313_01305"/>